<dbReference type="RefSeq" id="WP_397404400.1">
    <property type="nucleotide sequence ID" value="NZ_JBIRYI010000006.1"/>
</dbReference>
<feature type="region of interest" description="Disordered" evidence="1">
    <location>
        <begin position="1"/>
        <end position="31"/>
    </location>
</feature>
<dbReference type="Proteomes" id="UP001611580">
    <property type="component" value="Unassembled WGS sequence"/>
</dbReference>
<proteinExistence type="predicted"/>
<dbReference type="EMBL" id="JBIRYI010000006">
    <property type="protein sequence ID" value="MFI2487569.1"/>
    <property type="molecule type" value="Genomic_DNA"/>
</dbReference>
<gene>
    <name evidence="2" type="ORF">ACH47X_11700</name>
</gene>
<comment type="caution">
    <text evidence="2">The sequence shown here is derived from an EMBL/GenBank/DDBJ whole genome shotgun (WGS) entry which is preliminary data.</text>
</comment>
<evidence type="ECO:0000256" key="1">
    <source>
        <dbReference type="SAM" id="MobiDB-lite"/>
    </source>
</evidence>
<keyword evidence="3" id="KW-1185">Reference proteome</keyword>
<organism evidence="2 3">
    <name type="scientific">Promicromonospora kroppenstedtii</name>
    <dbReference type="NCBI Taxonomy" id="440482"/>
    <lineage>
        <taxon>Bacteria</taxon>
        <taxon>Bacillati</taxon>
        <taxon>Actinomycetota</taxon>
        <taxon>Actinomycetes</taxon>
        <taxon>Micrococcales</taxon>
        <taxon>Promicromonosporaceae</taxon>
        <taxon>Promicromonospora</taxon>
    </lineage>
</organism>
<protein>
    <submittedName>
        <fullName evidence="2">Uncharacterized protein</fullName>
    </submittedName>
</protein>
<reference evidence="2 3" key="1">
    <citation type="submission" date="2024-10" db="EMBL/GenBank/DDBJ databases">
        <title>The Natural Products Discovery Center: Release of the First 8490 Sequenced Strains for Exploring Actinobacteria Biosynthetic Diversity.</title>
        <authorList>
            <person name="Kalkreuter E."/>
            <person name="Kautsar S.A."/>
            <person name="Yang D."/>
            <person name="Bader C.D."/>
            <person name="Teijaro C.N."/>
            <person name="Fluegel L."/>
            <person name="Davis C.M."/>
            <person name="Simpson J.R."/>
            <person name="Lauterbach L."/>
            <person name="Steele A.D."/>
            <person name="Gui C."/>
            <person name="Meng S."/>
            <person name="Li G."/>
            <person name="Viehrig K."/>
            <person name="Ye F."/>
            <person name="Su P."/>
            <person name="Kiefer A.F."/>
            <person name="Nichols A."/>
            <person name="Cepeda A.J."/>
            <person name="Yan W."/>
            <person name="Fan B."/>
            <person name="Jiang Y."/>
            <person name="Adhikari A."/>
            <person name="Zheng C.-J."/>
            <person name="Schuster L."/>
            <person name="Cowan T.M."/>
            <person name="Smanski M.J."/>
            <person name="Chevrette M.G."/>
            <person name="De Carvalho L.P.S."/>
            <person name="Shen B."/>
        </authorList>
    </citation>
    <scope>NUCLEOTIDE SEQUENCE [LARGE SCALE GENOMIC DNA]</scope>
    <source>
        <strain evidence="2 3">NPDC019481</strain>
    </source>
</reference>
<evidence type="ECO:0000313" key="3">
    <source>
        <dbReference type="Proteomes" id="UP001611580"/>
    </source>
</evidence>
<accession>A0ABW7XJ76</accession>
<name>A0ABW7XJ76_9MICO</name>
<sequence>MAIQPADARWTADCETQRAAQDRPVRVPDRSGKAPLISELVSEMYAWRPTI</sequence>
<evidence type="ECO:0000313" key="2">
    <source>
        <dbReference type="EMBL" id="MFI2487569.1"/>
    </source>
</evidence>
<feature type="compositionally biased region" description="Basic and acidic residues" evidence="1">
    <location>
        <begin position="10"/>
        <end position="31"/>
    </location>
</feature>